<organism evidence="8 9">
    <name type="scientific">Muraenolepis orangiensis</name>
    <name type="common">Patagonian moray cod</name>
    <dbReference type="NCBI Taxonomy" id="630683"/>
    <lineage>
        <taxon>Eukaryota</taxon>
        <taxon>Metazoa</taxon>
        <taxon>Chordata</taxon>
        <taxon>Craniata</taxon>
        <taxon>Vertebrata</taxon>
        <taxon>Euteleostomi</taxon>
        <taxon>Actinopterygii</taxon>
        <taxon>Neopterygii</taxon>
        <taxon>Teleostei</taxon>
        <taxon>Neoteleostei</taxon>
        <taxon>Acanthomorphata</taxon>
        <taxon>Zeiogadaria</taxon>
        <taxon>Gadariae</taxon>
        <taxon>Gadiformes</taxon>
        <taxon>Muraenolepidoidei</taxon>
        <taxon>Muraenolepididae</taxon>
        <taxon>Muraenolepis</taxon>
    </lineage>
</organism>
<name>A0A9Q0IL94_9TELE</name>
<dbReference type="OrthoDB" id="5844513at2759"/>
<dbReference type="InterPro" id="IPR041872">
    <property type="entry name" value="Anticodon_Met"/>
</dbReference>
<dbReference type="Gene3D" id="1.10.730.10">
    <property type="entry name" value="Isoleucyl-tRNA Synthetase, Domain 1"/>
    <property type="match status" value="2"/>
</dbReference>
<dbReference type="Pfam" id="PF19303">
    <property type="entry name" value="Anticodon_3"/>
    <property type="match status" value="1"/>
</dbReference>
<reference evidence="8" key="1">
    <citation type="submission" date="2022-07" db="EMBL/GenBank/DDBJ databases">
        <title>Chromosome-level genome of Muraenolepis orangiensis.</title>
        <authorList>
            <person name="Kim J."/>
        </authorList>
    </citation>
    <scope>NUCLEOTIDE SEQUENCE</scope>
    <source>
        <strain evidence="8">KU_S4_2022</strain>
        <tissue evidence="8">Muscle</tissue>
    </source>
</reference>
<dbReference type="Gene3D" id="1.10.287.10">
    <property type="entry name" value="S15/NS1, RNA-binding"/>
    <property type="match status" value="1"/>
</dbReference>
<dbReference type="FunFam" id="1.10.287.10:FF:000020">
    <property type="entry name" value="Methionine--tRNA ligase, cytoplasmic"/>
    <property type="match status" value="1"/>
</dbReference>
<dbReference type="PANTHER" id="PTHR45765:SF1">
    <property type="entry name" value="METHIONINE--TRNA LIGASE, CYTOPLASMIC"/>
    <property type="match status" value="1"/>
</dbReference>
<dbReference type="SMART" id="SM00991">
    <property type="entry name" value="WHEP-TRS"/>
    <property type="match status" value="1"/>
</dbReference>
<keyword evidence="5" id="KW-0030">Aminoacyl-tRNA synthetase</keyword>
<evidence type="ECO:0000256" key="6">
    <source>
        <dbReference type="SAM" id="MobiDB-lite"/>
    </source>
</evidence>
<keyword evidence="9" id="KW-1185">Reference proteome</keyword>
<dbReference type="Pfam" id="PF00458">
    <property type="entry name" value="WHEP-TRS"/>
    <property type="match status" value="1"/>
</dbReference>
<dbReference type="SUPFAM" id="SSF47323">
    <property type="entry name" value="Anticodon-binding domain of a subclass of class I aminoacyl-tRNA synthetases"/>
    <property type="match status" value="1"/>
</dbReference>
<evidence type="ECO:0000256" key="1">
    <source>
        <dbReference type="ARBA" id="ARBA00022598"/>
    </source>
</evidence>
<dbReference type="EMBL" id="JANIIK010000046">
    <property type="protein sequence ID" value="KAJ3602200.1"/>
    <property type="molecule type" value="Genomic_DNA"/>
</dbReference>
<keyword evidence="2" id="KW-0547">Nucleotide-binding</keyword>
<dbReference type="AlphaFoldDB" id="A0A9Q0IL94"/>
<dbReference type="GO" id="GO:0017101">
    <property type="term" value="C:aminoacyl-tRNA synthetase multienzyme complex"/>
    <property type="evidence" value="ECO:0007669"/>
    <property type="project" value="TreeGrafter"/>
</dbReference>
<evidence type="ECO:0000313" key="8">
    <source>
        <dbReference type="EMBL" id="KAJ3602200.1"/>
    </source>
</evidence>
<evidence type="ECO:0000256" key="5">
    <source>
        <dbReference type="ARBA" id="ARBA00023146"/>
    </source>
</evidence>
<dbReference type="GO" id="GO:0004825">
    <property type="term" value="F:methionine-tRNA ligase activity"/>
    <property type="evidence" value="ECO:0007669"/>
    <property type="project" value="InterPro"/>
</dbReference>
<dbReference type="GO" id="GO:0005524">
    <property type="term" value="F:ATP binding"/>
    <property type="evidence" value="ECO:0007669"/>
    <property type="project" value="UniProtKB-KW"/>
</dbReference>
<dbReference type="GO" id="GO:0006431">
    <property type="term" value="P:methionyl-tRNA aminoacylation"/>
    <property type="evidence" value="ECO:0007669"/>
    <property type="project" value="TreeGrafter"/>
</dbReference>
<feature type="domain" description="WHEP-TRS" evidence="7">
    <location>
        <begin position="191"/>
        <end position="247"/>
    </location>
</feature>
<dbReference type="Proteomes" id="UP001148018">
    <property type="component" value="Unassembled WGS sequence"/>
</dbReference>
<accession>A0A9Q0IL94</accession>
<keyword evidence="1" id="KW-0436">Ligase</keyword>
<dbReference type="InterPro" id="IPR009080">
    <property type="entry name" value="tRNAsynth_Ia_anticodon-bd"/>
</dbReference>
<dbReference type="InterPro" id="IPR000738">
    <property type="entry name" value="WHEP-TRS_dom"/>
</dbReference>
<feature type="region of interest" description="Disordered" evidence="6">
    <location>
        <begin position="145"/>
        <end position="204"/>
    </location>
</feature>
<keyword evidence="3" id="KW-0067">ATP-binding</keyword>
<gene>
    <name evidence="8" type="ORF">NHX12_029959</name>
</gene>
<evidence type="ECO:0000256" key="3">
    <source>
        <dbReference type="ARBA" id="ARBA00022840"/>
    </source>
</evidence>
<dbReference type="InterPro" id="IPR009068">
    <property type="entry name" value="uS15_NS1_RNA-bd_sf"/>
</dbReference>
<evidence type="ECO:0000259" key="7">
    <source>
        <dbReference type="PROSITE" id="PS51185"/>
    </source>
</evidence>
<dbReference type="GO" id="GO:0005829">
    <property type="term" value="C:cytosol"/>
    <property type="evidence" value="ECO:0007669"/>
    <property type="project" value="TreeGrafter"/>
</dbReference>
<protein>
    <recommendedName>
        <fullName evidence="7">WHEP-TRS domain-containing protein</fullName>
    </recommendedName>
</protein>
<evidence type="ECO:0000256" key="2">
    <source>
        <dbReference type="ARBA" id="ARBA00022741"/>
    </source>
</evidence>
<dbReference type="PANTHER" id="PTHR45765">
    <property type="entry name" value="METHIONINE--TRNA LIGASE"/>
    <property type="match status" value="1"/>
</dbReference>
<sequence length="252" mass="26930">MFVTKFFEGCVPAMELLAEDKTLLAQVGWELQQYINLMDKVKIRDALKHILNISRHGNQQRSGTVTGVSVNVACLLSVMLQPYMPSVSRTIRDQLNAPAACVASVLQGAGGFVCCLPTGHPIGTVSPLFQKLEADQIEALKKRFGGQQPEDEPPVQKAPKVAQNPAGTNQAAPVTVPLETGPVVSGADPEKAKQLTQAVAEQGDKVRVLKTQKAEKAAITAEVNKLLELKKQLALAEGKDPGPAPQGKGKKK</sequence>
<evidence type="ECO:0000313" key="9">
    <source>
        <dbReference type="Proteomes" id="UP001148018"/>
    </source>
</evidence>
<dbReference type="InterPro" id="IPR023458">
    <property type="entry name" value="Met-tRNA_ligase_1"/>
</dbReference>
<proteinExistence type="predicted"/>
<evidence type="ECO:0000256" key="4">
    <source>
        <dbReference type="ARBA" id="ARBA00022917"/>
    </source>
</evidence>
<dbReference type="PROSITE" id="PS51185">
    <property type="entry name" value="WHEP_TRS_2"/>
    <property type="match status" value="1"/>
</dbReference>
<dbReference type="CDD" id="cd00939">
    <property type="entry name" value="MetRS_RNA"/>
    <property type="match status" value="1"/>
</dbReference>
<keyword evidence="4" id="KW-0648">Protein biosynthesis</keyword>
<comment type="caution">
    <text evidence="8">The sequence shown here is derived from an EMBL/GenBank/DDBJ whole genome shotgun (WGS) entry which is preliminary data.</text>
</comment>
<dbReference type="SUPFAM" id="SSF47060">
    <property type="entry name" value="S15/NS1 RNA-binding domain"/>
    <property type="match status" value="1"/>
</dbReference>